<dbReference type="OrthoDB" id="10568867at2759"/>
<evidence type="ECO:0000256" key="1">
    <source>
        <dbReference type="SAM" id="SignalP"/>
    </source>
</evidence>
<evidence type="ECO:0000313" key="3">
    <source>
        <dbReference type="Proteomes" id="UP000242519"/>
    </source>
</evidence>
<dbReference type="Proteomes" id="UP000242519">
    <property type="component" value="Unassembled WGS sequence"/>
</dbReference>
<feature type="chain" id="PRO_5012939744" evidence="1">
    <location>
        <begin position="18"/>
        <end position="84"/>
    </location>
</feature>
<dbReference type="InParanoid" id="A0A218YSW7"/>
<feature type="signal peptide" evidence="1">
    <location>
        <begin position="1"/>
        <end position="17"/>
    </location>
</feature>
<keyword evidence="1" id="KW-0732">Signal</keyword>
<name>A0A218YSW7_9HELO</name>
<comment type="caution">
    <text evidence="2">The sequence shown here is derived from an EMBL/GenBank/DDBJ whole genome shotgun (WGS) entry which is preliminary data.</text>
</comment>
<accession>A0A218YSW7</accession>
<gene>
    <name evidence="2" type="ORF">B2J93_8166</name>
</gene>
<evidence type="ECO:0000313" key="2">
    <source>
        <dbReference type="EMBL" id="OWO98246.1"/>
    </source>
</evidence>
<organism evidence="2 3">
    <name type="scientific">Diplocarpon coronariae</name>
    <dbReference type="NCBI Taxonomy" id="2795749"/>
    <lineage>
        <taxon>Eukaryota</taxon>
        <taxon>Fungi</taxon>
        <taxon>Dikarya</taxon>
        <taxon>Ascomycota</taxon>
        <taxon>Pezizomycotina</taxon>
        <taxon>Leotiomycetes</taxon>
        <taxon>Helotiales</taxon>
        <taxon>Drepanopezizaceae</taxon>
        <taxon>Diplocarpon</taxon>
    </lineage>
</organism>
<dbReference type="AlphaFoldDB" id="A0A218YSW7"/>
<proteinExistence type="predicted"/>
<keyword evidence="3" id="KW-1185">Reference proteome</keyword>
<dbReference type="EMBL" id="MZNU01000404">
    <property type="protein sequence ID" value="OWO98246.1"/>
    <property type="molecule type" value="Genomic_DNA"/>
</dbReference>
<sequence>MKLCTIIVLAQALAISAEYCGGKFTFNYGEKCNSGKTAYCCIRQELGPKEGYETQRTCEPAINKNGQQTTPQCDGGQSAGFCCN</sequence>
<protein>
    <submittedName>
        <fullName evidence="2">Molybdopterin oxidoreductase</fullName>
    </submittedName>
</protein>
<reference evidence="2 3" key="1">
    <citation type="submission" date="2017-04" db="EMBL/GenBank/DDBJ databases">
        <title>Draft genome sequence of Marssonina coronaria NL1: causal agent of apple blotch.</title>
        <authorList>
            <person name="Cheng Q."/>
        </authorList>
    </citation>
    <scope>NUCLEOTIDE SEQUENCE [LARGE SCALE GENOMIC DNA]</scope>
    <source>
        <strain evidence="2 3">NL1</strain>
    </source>
</reference>